<dbReference type="RefSeq" id="WP_317974009.1">
    <property type="nucleotide sequence ID" value="NZ_BTFW01000001.1"/>
</dbReference>
<gene>
    <name evidence="15" type="ORF">NUTIK01_09750</name>
</gene>
<keyword evidence="6" id="KW-0408">Iron</keyword>
<keyword evidence="4" id="KW-0410">Iron transport</keyword>
<evidence type="ECO:0000256" key="9">
    <source>
        <dbReference type="ARBA" id="ARBA00023136"/>
    </source>
</evidence>
<dbReference type="InterPro" id="IPR000531">
    <property type="entry name" value="Beta-barrel_TonB"/>
</dbReference>
<evidence type="ECO:0000313" key="16">
    <source>
        <dbReference type="Proteomes" id="UP001187221"/>
    </source>
</evidence>
<keyword evidence="16" id="KW-1185">Reference proteome</keyword>
<keyword evidence="10 11" id="KW-0998">Cell outer membrane</keyword>
<comment type="caution">
    <text evidence="15">The sequence shown here is derived from an EMBL/GenBank/DDBJ whole genome shotgun (WGS) entry which is preliminary data.</text>
</comment>
<dbReference type="InterPro" id="IPR012910">
    <property type="entry name" value="Plug_dom"/>
</dbReference>
<protein>
    <submittedName>
        <fullName evidence="15">TonB-dependent receptor</fullName>
    </submittedName>
</protein>
<evidence type="ECO:0000256" key="6">
    <source>
        <dbReference type="ARBA" id="ARBA00023004"/>
    </source>
</evidence>
<keyword evidence="9 11" id="KW-0472">Membrane</keyword>
<feature type="domain" description="TonB-dependent receptor plug" evidence="14">
    <location>
        <begin position="95"/>
        <end position="202"/>
    </location>
</feature>
<keyword evidence="8 12" id="KW-0798">TonB box</keyword>
<evidence type="ECO:0000256" key="10">
    <source>
        <dbReference type="ARBA" id="ARBA00023237"/>
    </source>
</evidence>
<evidence type="ECO:0000313" key="15">
    <source>
        <dbReference type="EMBL" id="GMM60198.1"/>
    </source>
</evidence>
<evidence type="ECO:0000256" key="5">
    <source>
        <dbReference type="ARBA" id="ARBA00022692"/>
    </source>
</evidence>
<evidence type="ECO:0000256" key="8">
    <source>
        <dbReference type="ARBA" id="ARBA00023077"/>
    </source>
</evidence>
<organism evidence="15 16">
    <name type="scientific">Novosphingobium pituita</name>
    <dbReference type="NCBI Taxonomy" id="3056842"/>
    <lineage>
        <taxon>Bacteria</taxon>
        <taxon>Pseudomonadati</taxon>
        <taxon>Pseudomonadota</taxon>
        <taxon>Alphaproteobacteria</taxon>
        <taxon>Sphingomonadales</taxon>
        <taxon>Sphingomonadaceae</taxon>
        <taxon>Novosphingobium</taxon>
    </lineage>
</organism>
<evidence type="ECO:0000256" key="4">
    <source>
        <dbReference type="ARBA" id="ARBA00022496"/>
    </source>
</evidence>
<dbReference type="SUPFAM" id="SSF56935">
    <property type="entry name" value="Porins"/>
    <property type="match status" value="1"/>
</dbReference>
<keyword evidence="7" id="KW-0406">Ion transport</keyword>
<dbReference type="Pfam" id="PF07715">
    <property type="entry name" value="Plug"/>
    <property type="match status" value="1"/>
</dbReference>
<evidence type="ECO:0000256" key="11">
    <source>
        <dbReference type="PROSITE-ProRule" id="PRU01360"/>
    </source>
</evidence>
<keyword evidence="5 11" id="KW-0812">Transmembrane</keyword>
<evidence type="ECO:0000256" key="7">
    <source>
        <dbReference type="ARBA" id="ARBA00023065"/>
    </source>
</evidence>
<evidence type="ECO:0000259" key="14">
    <source>
        <dbReference type="Pfam" id="PF07715"/>
    </source>
</evidence>
<dbReference type="PROSITE" id="PS52016">
    <property type="entry name" value="TONB_DEPENDENT_REC_3"/>
    <property type="match status" value="1"/>
</dbReference>
<proteinExistence type="inferred from homology"/>
<comment type="similarity">
    <text evidence="11 12">Belongs to the TonB-dependent receptor family.</text>
</comment>
<dbReference type="PANTHER" id="PTHR32552:SF81">
    <property type="entry name" value="TONB-DEPENDENT OUTER MEMBRANE RECEPTOR"/>
    <property type="match status" value="1"/>
</dbReference>
<keyword evidence="15" id="KW-0675">Receptor</keyword>
<dbReference type="PANTHER" id="PTHR32552">
    <property type="entry name" value="FERRICHROME IRON RECEPTOR-RELATED"/>
    <property type="match status" value="1"/>
</dbReference>
<dbReference type="InterPro" id="IPR036942">
    <property type="entry name" value="Beta-barrel_TonB_sf"/>
</dbReference>
<name>A0ABQ6P4J8_9SPHN</name>
<evidence type="ECO:0000259" key="13">
    <source>
        <dbReference type="Pfam" id="PF00593"/>
    </source>
</evidence>
<evidence type="ECO:0000256" key="2">
    <source>
        <dbReference type="ARBA" id="ARBA00022448"/>
    </source>
</evidence>
<reference evidence="15 16" key="1">
    <citation type="submission" date="2023-06" db="EMBL/GenBank/DDBJ databases">
        <title>Draft genome sequence of Novosphingobium sp. strain IK01.</title>
        <authorList>
            <person name="Hatamoto M."/>
            <person name="Ikarashi T."/>
            <person name="Yamaguchi T."/>
        </authorList>
    </citation>
    <scope>NUCLEOTIDE SEQUENCE [LARGE SCALE GENOMIC DNA]</scope>
    <source>
        <strain evidence="15 16">IK01</strain>
    </source>
</reference>
<feature type="domain" description="TonB-dependent receptor-like beta-barrel" evidence="13">
    <location>
        <begin position="334"/>
        <end position="811"/>
    </location>
</feature>
<dbReference type="Gene3D" id="2.40.170.20">
    <property type="entry name" value="TonB-dependent receptor, beta-barrel domain"/>
    <property type="match status" value="1"/>
</dbReference>
<keyword evidence="2 11" id="KW-0813">Transport</keyword>
<dbReference type="Pfam" id="PF00593">
    <property type="entry name" value="TonB_dep_Rec_b-barrel"/>
    <property type="match status" value="1"/>
</dbReference>
<dbReference type="EMBL" id="BTFW01000001">
    <property type="protein sequence ID" value="GMM60198.1"/>
    <property type="molecule type" value="Genomic_DNA"/>
</dbReference>
<dbReference type="InterPro" id="IPR039426">
    <property type="entry name" value="TonB-dep_rcpt-like"/>
</dbReference>
<evidence type="ECO:0000256" key="1">
    <source>
        <dbReference type="ARBA" id="ARBA00004571"/>
    </source>
</evidence>
<comment type="subcellular location">
    <subcellularLocation>
        <location evidence="1 11">Cell outer membrane</location>
        <topology evidence="1 11">Multi-pass membrane protein</topology>
    </subcellularLocation>
</comment>
<dbReference type="Proteomes" id="UP001187221">
    <property type="component" value="Unassembled WGS sequence"/>
</dbReference>
<sequence>MHKPLQGGLDLDQAVDFPFAGAATARQRPMLRQRHAAMLAGAALIAVPALMPGLAHAQTAAPAQTEATATAQATPPVDTGTTDIVVTAQRREQKLNDVGIAVSVLSAKDLKTLAITNATDIVRAIPNLKFNSYGSSQVVFNIRGVSQNDYGDQQEPPVAVYQDDSYAASISTASFPIFDLARTEALRGPQGTLFGRNATGGAVQFISNQPTHDLDGYLQAQTGSYNQSIVEGAISGGLTNTLTARVSGIYDRDSGYIKNLMPGAKDLGANNHWALRGILQWDPTSDFRARLTVRYSEADHERQAGVYSFMPACPNAQLQGEFLGASEVCQYWNNYGGTSYNGGTPGSSANGYANPAIAASQGGNPWRTYSSGENYVNRKLFAATLRLEAKLGIFDVTSVTDYQNLAKYYTESDDGAPSLPYVEGQALAPYTTGSCSNAPALTCYAPGTVFTQSARTQQITQELRAATKFGKNYLTFGGFGMLLTGSYGAKYATPFDQYDPSVRFYQRTKSYAFFAQDEFKFDDHWKLIVGARYWHDSKLGWYNGVESISGLSINYGPSGMGFYDPTGTANAADITATPSAARPSFDGVTVRAELDYKPGPDTLLYASYNRGSKSGGFTFSTGTPYAGQALTDTINNIAYRPETLNDYEIGLKTKIGPKVQFNLAAFYYDYQNYQAYVQVGYTQLVRNLPATIKGIEAEVTAHPIRGLTLQASGAVQDSKVKGVMLPDGLTVVNHDLPQAPGFSANALARYEFNVGDAQVSVQGDAMYSGGFCFSVLCAPVEREGAYHVENARIGVIPAGKNLELAFFVNNIFNRAYRTYAFDGSLYWGDALSVFAKPRTWGLSARINFGK</sequence>
<evidence type="ECO:0000256" key="3">
    <source>
        <dbReference type="ARBA" id="ARBA00022452"/>
    </source>
</evidence>
<accession>A0ABQ6P4J8</accession>
<evidence type="ECO:0000256" key="12">
    <source>
        <dbReference type="RuleBase" id="RU003357"/>
    </source>
</evidence>
<keyword evidence="3 11" id="KW-1134">Transmembrane beta strand</keyword>